<dbReference type="InterPro" id="IPR000719">
    <property type="entry name" value="Prot_kinase_dom"/>
</dbReference>
<dbReference type="FunFam" id="1.10.510.10:FF:000499">
    <property type="entry name" value="Serine/threonine-protein kinase KIC1"/>
    <property type="match status" value="1"/>
</dbReference>
<evidence type="ECO:0000256" key="1">
    <source>
        <dbReference type="ARBA" id="ARBA00008874"/>
    </source>
</evidence>
<dbReference type="InterPro" id="IPR017441">
    <property type="entry name" value="Protein_kinase_ATP_BS"/>
</dbReference>
<reference evidence="13 14" key="1">
    <citation type="submission" date="2023-10" db="EMBL/GenBank/DDBJ databases">
        <title>Draft Genome Sequence of Candida saopaulonensis from a very Premature Infant with Sepsis.</title>
        <authorList>
            <person name="Ning Y."/>
            <person name="Dai R."/>
            <person name="Xiao M."/>
            <person name="Xu Y."/>
            <person name="Yan Q."/>
            <person name="Zhang L."/>
        </authorList>
    </citation>
    <scope>NUCLEOTIDE SEQUENCE [LARGE SCALE GENOMIC DNA]</scope>
    <source>
        <strain evidence="13 14">19XY460</strain>
    </source>
</reference>
<dbReference type="PROSITE" id="PS00108">
    <property type="entry name" value="PROTEIN_KINASE_ST"/>
    <property type="match status" value="1"/>
</dbReference>
<evidence type="ECO:0000256" key="11">
    <source>
        <dbReference type="SAM" id="MobiDB-lite"/>
    </source>
</evidence>
<keyword evidence="4" id="KW-0808">Transferase</keyword>
<feature type="region of interest" description="Disordered" evidence="11">
    <location>
        <begin position="557"/>
        <end position="576"/>
    </location>
</feature>
<evidence type="ECO:0000256" key="7">
    <source>
        <dbReference type="ARBA" id="ARBA00022840"/>
    </source>
</evidence>
<keyword evidence="14" id="KW-1185">Reference proteome</keyword>
<dbReference type="AlphaFoldDB" id="A0AAX4HBC7"/>
<evidence type="ECO:0000256" key="9">
    <source>
        <dbReference type="ARBA" id="ARBA00048679"/>
    </source>
</evidence>
<dbReference type="GO" id="GO:0030447">
    <property type="term" value="P:filamentous growth"/>
    <property type="evidence" value="ECO:0007669"/>
    <property type="project" value="UniProtKB-ARBA"/>
</dbReference>
<dbReference type="GeneID" id="88174120"/>
<name>A0AAX4HBC7_9ASCO</name>
<dbReference type="Gene3D" id="1.10.510.10">
    <property type="entry name" value="Transferase(Phosphotransferase) domain 1"/>
    <property type="match status" value="1"/>
</dbReference>
<keyword evidence="7 10" id="KW-0067">ATP-binding</keyword>
<feature type="domain" description="Protein kinase" evidence="12">
    <location>
        <begin position="7"/>
        <end position="260"/>
    </location>
</feature>
<sequence length="824" mass="89991">MLAVAAYQRTKIIGQGKFGTVYKGYNKKTRQAVAIKVLELDTKDDEVIDVQREIQFLAALKNTPNVTHYHGSFLNDTKLWIIMDFCAGGSLRTLLKPGVFEERHIAVIVREVLLALLAVHKLGVIHRDLKAANILVTKDGLVQLCDFGVAAQLTANSLKRTTIAGTPFWMAPEVIREGAQYNAKADIWSLGITIYELATGNPPYCDKGATWAMTMIEKLTPPRLEGREYPAALKECIALCLDENSDERPSADDLQKCKLIKQYKNLPTGTLKELVSRYLLWRDRTRRESVFYTVEDESETSNDDIKVQWDFDSLSSKEYIIENDIHLDNDEGDVHDGSWRDENTDTVNDRTLHLDRSYARMHDTIGESRIHLATNSATRQRTYDDNLYGTKSSTVPKSLISLFEEEGSKDDLTQPSALGSLQMPSITLPELLPVASPTIEIPDMERLAKLGVALGGSSQSSYNTSRTQQSSNTDIFPKLNKPPTLVHAHSAGPASDSRISSPNGRTRKKTISTTLNASTPNISHHTIDLLGPQTPPYSSDPHLVGETPSPLLTRNGIASAASSGDGFSTSSPSKSMRALHHANNPMLQPINFKLGGDNDSQGVNTVSSKQLTVVSSTILAVPNASSSSTVASATTWAKTAPAITEKRDKPPLRIQMPVPATLFNLLSALTNEELDSKRLNDNVNQFGMNPASLGNIASMTPVTEKDSQLGDETKETAALPRHVQKKPPLLLLSTKSAPVVHTLGGVVPQTSTSALPTPISNGNQGRAFPTQWAQAAQKAIKFPVIPAFNAELLLDQTSKTKVLLEIDQLVKLISQGLDAIESNL</sequence>
<evidence type="ECO:0000256" key="6">
    <source>
        <dbReference type="ARBA" id="ARBA00022777"/>
    </source>
</evidence>
<dbReference type="PANTHER" id="PTHR48012">
    <property type="entry name" value="STERILE20-LIKE KINASE, ISOFORM B-RELATED"/>
    <property type="match status" value="1"/>
</dbReference>
<keyword evidence="6" id="KW-0418">Kinase</keyword>
<dbReference type="PANTHER" id="PTHR48012:SF10">
    <property type="entry name" value="FI20177P1"/>
    <property type="match status" value="1"/>
</dbReference>
<feature type="region of interest" description="Disordered" evidence="11">
    <location>
        <begin position="455"/>
        <end position="522"/>
    </location>
</feature>
<evidence type="ECO:0000256" key="5">
    <source>
        <dbReference type="ARBA" id="ARBA00022741"/>
    </source>
</evidence>
<dbReference type="SMART" id="SM00220">
    <property type="entry name" value="S_TKc"/>
    <property type="match status" value="1"/>
</dbReference>
<dbReference type="PROSITE" id="PS00107">
    <property type="entry name" value="PROTEIN_KINASE_ATP"/>
    <property type="match status" value="1"/>
</dbReference>
<dbReference type="InterPro" id="IPR050629">
    <property type="entry name" value="STE20/SPS1-PAK"/>
</dbReference>
<dbReference type="KEGG" id="asau:88174120"/>
<comment type="catalytic activity">
    <reaction evidence="9">
        <text>L-seryl-[protein] + ATP = O-phospho-L-seryl-[protein] + ADP + H(+)</text>
        <dbReference type="Rhea" id="RHEA:17989"/>
        <dbReference type="Rhea" id="RHEA-COMP:9863"/>
        <dbReference type="Rhea" id="RHEA-COMP:11604"/>
        <dbReference type="ChEBI" id="CHEBI:15378"/>
        <dbReference type="ChEBI" id="CHEBI:29999"/>
        <dbReference type="ChEBI" id="CHEBI:30616"/>
        <dbReference type="ChEBI" id="CHEBI:83421"/>
        <dbReference type="ChEBI" id="CHEBI:456216"/>
        <dbReference type="EC" id="2.7.11.1"/>
    </reaction>
</comment>
<dbReference type="PROSITE" id="PS50011">
    <property type="entry name" value="PROTEIN_KINASE_DOM"/>
    <property type="match status" value="1"/>
</dbReference>
<keyword evidence="3" id="KW-0723">Serine/threonine-protein kinase</keyword>
<evidence type="ECO:0000313" key="14">
    <source>
        <dbReference type="Proteomes" id="UP001338582"/>
    </source>
</evidence>
<dbReference type="EMBL" id="CP138897">
    <property type="protein sequence ID" value="WPK25729.1"/>
    <property type="molecule type" value="Genomic_DNA"/>
</dbReference>
<dbReference type="Pfam" id="PF00069">
    <property type="entry name" value="Pkinase"/>
    <property type="match status" value="1"/>
</dbReference>
<evidence type="ECO:0000256" key="8">
    <source>
        <dbReference type="ARBA" id="ARBA00047899"/>
    </source>
</evidence>
<evidence type="ECO:0000256" key="3">
    <source>
        <dbReference type="ARBA" id="ARBA00022527"/>
    </source>
</evidence>
<comment type="catalytic activity">
    <reaction evidence="8">
        <text>L-threonyl-[protein] + ATP = O-phospho-L-threonyl-[protein] + ADP + H(+)</text>
        <dbReference type="Rhea" id="RHEA:46608"/>
        <dbReference type="Rhea" id="RHEA-COMP:11060"/>
        <dbReference type="Rhea" id="RHEA-COMP:11605"/>
        <dbReference type="ChEBI" id="CHEBI:15378"/>
        <dbReference type="ChEBI" id="CHEBI:30013"/>
        <dbReference type="ChEBI" id="CHEBI:30616"/>
        <dbReference type="ChEBI" id="CHEBI:61977"/>
        <dbReference type="ChEBI" id="CHEBI:456216"/>
        <dbReference type="EC" id="2.7.11.1"/>
    </reaction>
</comment>
<dbReference type="SUPFAM" id="SSF56112">
    <property type="entry name" value="Protein kinase-like (PK-like)"/>
    <property type="match status" value="1"/>
</dbReference>
<evidence type="ECO:0000256" key="10">
    <source>
        <dbReference type="PROSITE-ProRule" id="PRU10141"/>
    </source>
</evidence>
<feature type="binding site" evidence="10">
    <location>
        <position position="36"/>
    </location>
    <ligand>
        <name>ATP</name>
        <dbReference type="ChEBI" id="CHEBI:30616"/>
    </ligand>
</feature>
<dbReference type="EC" id="2.7.11.1" evidence="2"/>
<comment type="similarity">
    <text evidence="1">Belongs to the protein kinase superfamily. STE Ser/Thr protein kinase family. STE20 subfamily.</text>
</comment>
<feature type="compositionally biased region" description="Polar residues" evidence="11">
    <location>
        <begin position="511"/>
        <end position="522"/>
    </location>
</feature>
<accession>A0AAX4HBC7</accession>
<dbReference type="GO" id="GO:0005524">
    <property type="term" value="F:ATP binding"/>
    <property type="evidence" value="ECO:0007669"/>
    <property type="project" value="UniProtKB-UniRule"/>
</dbReference>
<evidence type="ECO:0000256" key="2">
    <source>
        <dbReference type="ARBA" id="ARBA00012513"/>
    </source>
</evidence>
<dbReference type="InterPro" id="IPR008271">
    <property type="entry name" value="Ser/Thr_kinase_AS"/>
</dbReference>
<dbReference type="InterPro" id="IPR011009">
    <property type="entry name" value="Kinase-like_dom_sf"/>
</dbReference>
<dbReference type="GO" id="GO:0005737">
    <property type="term" value="C:cytoplasm"/>
    <property type="evidence" value="ECO:0007669"/>
    <property type="project" value="TreeGrafter"/>
</dbReference>
<dbReference type="GO" id="GO:0004674">
    <property type="term" value="F:protein serine/threonine kinase activity"/>
    <property type="evidence" value="ECO:0007669"/>
    <property type="project" value="UniProtKB-KW"/>
</dbReference>
<gene>
    <name evidence="13" type="ORF">PUMCH_003056</name>
</gene>
<keyword evidence="5 10" id="KW-0547">Nucleotide-binding</keyword>
<dbReference type="Proteomes" id="UP001338582">
    <property type="component" value="Chromosome 4"/>
</dbReference>
<feature type="compositionally biased region" description="Polar residues" evidence="11">
    <location>
        <begin position="456"/>
        <end position="474"/>
    </location>
</feature>
<evidence type="ECO:0000259" key="12">
    <source>
        <dbReference type="PROSITE" id="PS50011"/>
    </source>
</evidence>
<evidence type="ECO:0000313" key="13">
    <source>
        <dbReference type="EMBL" id="WPK25729.1"/>
    </source>
</evidence>
<organism evidence="13 14">
    <name type="scientific">Australozyma saopauloensis</name>
    <dbReference type="NCBI Taxonomy" id="291208"/>
    <lineage>
        <taxon>Eukaryota</taxon>
        <taxon>Fungi</taxon>
        <taxon>Dikarya</taxon>
        <taxon>Ascomycota</taxon>
        <taxon>Saccharomycotina</taxon>
        <taxon>Pichiomycetes</taxon>
        <taxon>Metschnikowiaceae</taxon>
        <taxon>Australozyma</taxon>
    </lineage>
</organism>
<dbReference type="RefSeq" id="XP_062878111.1">
    <property type="nucleotide sequence ID" value="XM_063022041.1"/>
</dbReference>
<proteinExistence type="inferred from homology"/>
<evidence type="ECO:0000256" key="4">
    <source>
        <dbReference type="ARBA" id="ARBA00022679"/>
    </source>
</evidence>
<protein>
    <recommendedName>
        <fullName evidence="2">non-specific serine/threonine protein kinase</fullName>
        <ecNumber evidence="2">2.7.11.1</ecNumber>
    </recommendedName>
</protein>
<feature type="compositionally biased region" description="Low complexity" evidence="11">
    <location>
        <begin position="557"/>
        <end position="575"/>
    </location>
</feature>